<dbReference type="InterPro" id="IPR015422">
    <property type="entry name" value="PyrdxlP-dep_Trfase_small"/>
</dbReference>
<evidence type="ECO:0000256" key="4">
    <source>
        <dbReference type="HAMAP-Rule" id="MF_01970"/>
    </source>
</evidence>
<dbReference type="GO" id="GO:0019805">
    <property type="term" value="P:quinolinate biosynthetic process"/>
    <property type="evidence" value="ECO:0007669"/>
    <property type="project" value="UniProtKB-UniRule"/>
</dbReference>
<name>A0A0U4FEP6_9BACI</name>
<dbReference type="GO" id="GO:0097053">
    <property type="term" value="P:L-kynurenine catabolic process"/>
    <property type="evidence" value="ECO:0007669"/>
    <property type="project" value="UniProtKB-UniRule"/>
</dbReference>
<comment type="similarity">
    <text evidence="4 6">Belongs to the kynureninase family.</text>
</comment>
<dbReference type="NCBIfam" id="TIGR01814">
    <property type="entry name" value="kynureninase"/>
    <property type="match status" value="1"/>
</dbReference>
<organism evidence="7 8">
    <name type="scientific">Lentibacillus amyloliquefaciens</name>
    <dbReference type="NCBI Taxonomy" id="1472767"/>
    <lineage>
        <taxon>Bacteria</taxon>
        <taxon>Bacillati</taxon>
        <taxon>Bacillota</taxon>
        <taxon>Bacilli</taxon>
        <taxon>Bacillales</taxon>
        <taxon>Bacillaceae</taxon>
        <taxon>Lentibacillus</taxon>
    </lineage>
</organism>
<dbReference type="EMBL" id="CP013862">
    <property type="protein sequence ID" value="ALX48989.1"/>
    <property type="molecule type" value="Genomic_DNA"/>
</dbReference>
<comment type="subunit">
    <text evidence="4 6">Homodimer.</text>
</comment>
<dbReference type="GO" id="GO:0030429">
    <property type="term" value="F:kynureninase activity"/>
    <property type="evidence" value="ECO:0007669"/>
    <property type="project" value="UniProtKB-UniRule"/>
</dbReference>
<dbReference type="PANTHER" id="PTHR14084:SF0">
    <property type="entry name" value="KYNURENINASE"/>
    <property type="match status" value="1"/>
</dbReference>
<dbReference type="KEGG" id="lao:AOX59_10505"/>
<comment type="caution">
    <text evidence="4">Lacks conserved residue(s) required for the propagation of feature annotation.</text>
</comment>
<dbReference type="GO" id="GO:0005737">
    <property type="term" value="C:cytoplasm"/>
    <property type="evidence" value="ECO:0007669"/>
    <property type="project" value="UniProtKB-UniRule"/>
</dbReference>
<proteinExistence type="inferred from homology"/>
<evidence type="ECO:0000313" key="7">
    <source>
        <dbReference type="EMBL" id="ALX48989.1"/>
    </source>
</evidence>
<feature type="binding site" evidence="4">
    <location>
        <position position="100"/>
    </location>
    <ligand>
        <name>pyridoxal 5'-phosphate</name>
        <dbReference type="ChEBI" id="CHEBI:597326"/>
    </ligand>
</feature>
<dbReference type="AlphaFoldDB" id="A0A0U4FEP6"/>
<comment type="catalytic activity">
    <reaction evidence="4 6">
        <text>L-kynurenine + H2O = anthranilate + L-alanine + H(+)</text>
        <dbReference type="Rhea" id="RHEA:16813"/>
        <dbReference type="ChEBI" id="CHEBI:15377"/>
        <dbReference type="ChEBI" id="CHEBI:15378"/>
        <dbReference type="ChEBI" id="CHEBI:16567"/>
        <dbReference type="ChEBI" id="CHEBI:57959"/>
        <dbReference type="ChEBI" id="CHEBI:57972"/>
        <dbReference type="EC" id="3.7.1.3"/>
    </reaction>
</comment>
<comment type="cofactor">
    <cofactor evidence="4 6">
        <name>pyridoxal 5'-phosphate</name>
        <dbReference type="ChEBI" id="CHEBI:597326"/>
    </cofactor>
</comment>
<reference evidence="7 8" key="1">
    <citation type="submission" date="2016-01" db="EMBL/GenBank/DDBJ databases">
        <title>Complete genome sequence of strain Lentibacillus amyloliquefaciens LAM0015T isolated from saline sediment.</title>
        <authorList>
            <person name="Wang J.-L."/>
            <person name="He M.-X."/>
        </authorList>
    </citation>
    <scope>NUCLEOTIDE SEQUENCE [LARGE SCALE GENOMIC DNA]</scope>
    <source>
        <strain evidence="7 8">LAM0015</strain>
    </source>
</reference>
<keyword evidence="3 4" id="KW-0663">Pyridoxal phosphate</keyword>
<evidence type="ECO:0000256" key="1">
    <source>
        <dbReference type="ARBA" id="ARBA00022642"/>
    </source>
</evidence>
<dbReference type="InterPro" id="IPR015424">
    <property type="entry name" value="PyrdxlP-dep_Trfase"/>
</dbReference>
<comment type="catalytic activity">
    <reaction evidence="6">
        <text>3-hydroxy-L-kynurenine + H2O = 3-hydroxyanthranilate + L-alanine + H(+)</text>
        <dbReference type="Rhea" id="RHEA:25143"/>
        <dbReference type="ChEBI" id="CHEBI:15377"/>
        <dbReference type="ChEBI" id="CHEBI:15378"/>
        <dbReference type="ChEBI" id="CHEBI:36559"/>
        <dbReference type="ChEBI" id="CHEBI:57972"/>
        <dbReference type="ChEBI" id="CHEBI:58125"/>
        <dbReference type="EC" id="3.7.1.3"/>
    </reaction>
</comment>
<sequence>MNTDRKYADELDQQDKLSDFRNEFYTPDNTIYLDGNSLGLLSKRAEQAIHDMTESWKQFAINGWTEGDHPWYYLSENLGALTAPLIGAKPEEVVVTGSATTNLHQLTASFYNPVGSRTKILADTLNFPSDIYALKSQLKLQGYDPDGHLIQIKSKDGNMLETQDIVKAMTDDVALIVLPGVLYRSGQVLDMKTLTHEAHKRGIPIGFDLCHSIGSVPHKLSEWDVDFAFWCTYKHLNAGPGSVAGLYVNQQHFGHKPGLAGWFSSSKEKQFDMEHTLTPAHDAGAYQIGTPHLLSAAPLLGSLKMFREAGIENIRQKSLQLTQYLMDLVETELLEYDFKIANPTTASERGGHVYIEHPDAARICKALKADGVIPDFRKPNGIRLAPVALYNTFTDVWETIRILKTIMDEERFKHYENERGIIA</sequence>
<dbReference type="PIRSF" id="PIRSF038800">
    <property type="entry name" value="KYNU"/>
    <property type="match status" value="1"/>
</dbReference>
<dbReference type="HAMAP" id="MF_01970">
    <property type="entry name" value="Kynureninase"/>
    <property type="match status" value="1"/>
</dbReference>
<dbReference type="GO" id="GO:0019441">
    <property type="term" value="P:L-tryptophan catabolic process to kynurenine"/>
    <property type="evidence" value="ECO:0007669"/>
    <property type="project" value="TreeGrafter"/>
</dbReference>
<dbReference type="EC" id="3.7.1.3" evidence="4 5"/>
<dbReference type="PANTHER" id="PTHR14084">
    <property type="entry name" value="KYNURENINASE"/>
    <property type="match status" value="1"/>
</dbReference>
<keyword evidence="2 4" id="KW-0378">Hydrolase</keyword>
<dbReference type="Pfam" id="PF22580">
    <property type="entry name" value="KYNU_C"/>
    <property type="match status" value="1"/>
</dbReference>
<evidence type="ECO:0000313" key="8">
    <source>
        <dbReference type="Proteomes" id="UP000050331"/>
    </source>
</evidence>
<comment type="function">
    <text evidence="4 6">Catalyzes the cleavage of L-kynurenine (L-Kyn) and L-3-hydroxykynurenine (L-3OHKyn) into anthranilic acid (AA) and 3-hydroxyanthranilic acid (3-OHAA), respectively.</text>
</comment>
<feature type="binding site" evidence="4">
    <location>
        <position position="262"/>
    </location>
    <ligand>
        <name>pyridoxal 5'-phosphate</name>
        <dbReference type="ChEBI" id="CHEBI:597326"/>
    </ligand>
</feature>
<dbReference type="UniPathway" id="UPA00253">
    <property type="reaction ID" value="UER00329"/>
</dbReference>
<feature type="binding site" evidence="4">
    <location>
        <begin position="127"/>
        <end position="130"/>
    </location>
    <ligand>
        <name>pyridoxal 5'-phosphate</name>
        <dbReference type="ChEBI" id="CHEBI:597326"/>
    </ligand>
</feature>
<dbReference type="Proteomes" id="UP000050331">
    <property type="component" value="Chromosome"/>
</dbReference>
<dbReference type="UniPathway" id="UPA00334">
    <property type="reaction ID" value="UER00455"/>
</dbReference>
<feature type="binding site" evidence="4">
    <location>
        <position position="233"/>
    </location>
    <ligand>
        <name>pyridoxal 5'-phosphate</name>
        <dbReference type="ChEBI" id="CHEBI:597326"/>
    </ligand>
</feature>
<evidence type="ECO:0000256" key="6">
    <source>
        <dbReference type="PIRNR" id="PIRNR038800"/>
    </source>
</evidence>
<comment type="pathway">
    <text evidence="4 6">Cofactor biosynthesis; NAD(+) biosynthesis; quinolinate from L-kynurenine: step 2/3.</text>
</comment>
<evidence type="ECO:0000256" key="2">
    <source>
        <dbReference type="ARBA" id="ARBA00022801"/>
    </source>
</evidence>
<dbReference type="RefSeq" id="WP_068445358.1">
    <property type="nucleotide sequence ID" value="NZ_CP013862.1"/>
</dbReference>
<comment type="pathway">
    <text evidence="4 6">Amino-acid degradation; L-kynurenine degradation; L-alanine and anthranilate from L-kynurenine: step 1/1.</text>
</comment>
<dbReference type="InterPro" id="IPR010111">
    <property type="entry name" value="Kynureninase"/>
</dbReference>
<dbReference type="SUPFAM" id="SSF53383">
    <property type="entry name" value="PLP-dependent transferases"/>
    <property type="match status" value="1"/>
</dbReference>
<evidence type="ECO:0000256" key="3">
    <source>
        <dbReference type="ARBA" id="ARBA00022898"/>
    </source>
</evidence>
<dbReference type="GO" id="GO:0043420">
    <property type="term" value="P:anthranilate metabolic process"/>
    <property type="evidence" value="ECO:0007669"/>
    <property type="project" value="TreeGrafter"/>
</dbReference>
<dbReference type="OrthoDB" id="9812626at2"/>
<feature type="binding site" evidence="4">
    <location>
        <position position="208"/>
    </location>
    <ligand>
        <name>pyridoxal 5'-phosphate</name>
        <dbReference type="ChEBI" id="CHEBI:597326"/>
    </ligand>
</feature>
<dbReference type="InterPro" id="IPR015421">
    <property type="entry name" value="PyrdxlP-dep_Trfase_major"/>
</dbReference>
<protein>
    <recommendedName>
        <fullName evidence="4 5">Kynureninase</fullName>
        <ecNumber evidence="4 5">3.7.1.3</ecNumber>
    </recommendedName>
    <alternativeName>
        <fullName evidence="4">L-kynurenine hydrolase</fullName>
    </alternativeName>
</protein>
<evidence type="ECO:0000256" key="5">
    <source>
        <dbReference type="NCBIfam" id="TIGR01814"/>
    </source>
</evidence>
<gene>
    <name evidence="4" type="primary">kynU</name>
    <name evidence="7" type="ORF">AOX59_10505</name>
</gene>
<dbReference type="GO" id="GO:0009435">
    <property type="term" value="P:NAD+ biosynthetic process"/>
    <property type="evidence" value="ECO:0007669"/>
    <property type="project" value="UniProtKB-UniRule"/>
</dbReference>
<dbReference type="GO" id="GO:0030170">
    <property type="term" value="F:pyridoxal phosphate binding"/>
    <property type="evidence" value="ECO:0007669"/>
    <property type="project" value="UniProtKB-UniRule"/>
</dbReference>
<dbReference type="Gene3D" id="3.90.1150.10">
    <property type="entry name" value="Aspartate Aminotransferase, domain 1"/>
    <property type="match status" value="1"/>
</dbReference>
<keyword evidence="8" id="KW-1185">Reference proteome</keyword>
<dbReference type="STRING" id="1472767.AOX59_10505"/>
<dbReference type="Gene3D" id="3.40.640.10">
    <property type="entry name" value="Type I PLP-dependent aspartate aminotransferase-like (Major domain)"/>
    <property type="match status" value="1"/>
</dbReference>
<keyword evidence="1 4" id="KW-0662">Pyridine nucleotide biosynthesis</keyword>
<accession>A0A0U4FEP6</accession>
<feature type="binding site" evidence="4">
    <location>
        <position position="211"/>
    </location>
    <ligand>
        <name>pyridoxal 5'-phosphate</name>
        <dbReference type="ChEBI" id="CHEBI:597326"/>
    </ligand>
</feature>
<feature type="binding site" evidence="4">
    <location>
        <position position="290"/>
    </location>
    <ligand>
        <name>pyridoxal 5'-phosphate</name>
        <dbReference type="ChEBI" id="CHEBI:597326"/>
    </ligand>
</feature>
<feature type="modified residue" description="N6-(pyridoxal phosphate)lysine" evidence="4">
    <location>
        <position position="234"/>
    </location>
</feature>